<dbReference type="EMBL" id="JACSQK010000003">
    <property type="protein sequence ID" value="MBD7960334.1"/>
    <property type="molecule type" value="Genomic_DNA"/>
</dbReference>
<evidence type="ECO:0000313" key="3">
    <source>
        <dbReference type="Proteomes" id="UP000634919"/>
    </source>
</evidence>
<comment type="caution">
    <text evidence="2">The sequence shown here is derived from an EMBL/GenBank/DDBJ whole genome shotgun (WGS) entry which is preliminary data.</text>
</comment>
<organism evidence="2 3">
    <name type="scientific">Comamonas avium</name>
    <dbReference type="NCBI Taxonomy" id="2762231"/>
    <lineage>
        <taxon>Bacteria</taxon>
        <taxon>Pseudomonadati</taxon>
        <taxon>Pseudomonadota</taxon>
        <taxon>Betaproteobacteria</taxon>
        <taxon>Burkholderiales</taxon>
        <taxon>Comamonadaceae</taxon>
        <taxon>Comamonas</taxon>
    </lineage>
</organism>
<dbReference type="InterPro" id="IPR046058">
    <property type="entry name" value="WbuC_cupin"/>
</dbReference>
<gene>
    <name evidence="2" type="ORF">H9646_07540</name>
</gene>
<dbReference type="RefSeq" id="WP_191722727.1">
    <property type="nucleotide sequence ID" value="NZ_JACSQK010000003.1"/>
</dbReference>
<dbReference type="CDD" id="cd07005">
    <property type="entry name" value="cupin_WbuC-like"/>
    <property type="match status" value="1"/>
</dbReference>
<proteinExistence type="predicted"/>
<reference evidence="2 3" key="1">
    <citation type="submission" date="2020-08" db="EMBL/GenBank/DDBJ databases">
        <title>A Genomic Blueprint of the Chicken Gut Microbiome.</title>
        <authorList>
            <person name="Gilroy R."/>
            <person name="Ravi A."/>
            <person name="Getino M."/>
            <person name="Pursley I."/>
            <person name="Horton D.L."/>
            <person name="Alikhan N.-F."/>
            <person name="Baker D."/>
            <person name="Gharbi K."/>
            <person name="Hall N."/>
            <person name="Watson M."/>
            <person name="Adriaenssens E.M."/>
            <person name="Foster-Nyarko E."/>
            <person name="Jarju S."/>
            <person name="Secka A."/>
            <person name="Antonio M."/>
            <person name="Oren A."/>
            <person name="Chaudhuri R."/>
            <person name="La Ragione R.M."/>
            <person name="Hildebrand F."/>
            <person name="Pallen M.J."/>
        </authorList>
    </citation>
    <scope>NUCLEOTIDE SEQUENCE [LARGE SCALE GENOMIC DNA]</scope>
    <source>
        <strain evidence="2 3">Sa2CVA6</strain>
    </source>
</reference>
<evidence type="ECO:0000259" key="1">
    <source>
        <dbReference type="Pfam" id="PF19480"/>
    </source>
</evidence>
<name>A0ABR8SAC3_9BURK</name>
<evidence type="ECO:0000313" key="2">
    <source>
        <dbReference type="EMBL" id="MBD7960334.1"/>
    </source>
</evidence>
<sequence length="165" mass="18587">MHANIFSENILNELSSQAKKNLRKRQHKNLHADFQEACQRFFNAIEPESYLRPHCHGSQQGAETLIAVKGLLGLVIFDNKGEVEFTHLFGAGRHAGEKGVAIGVEVQPGQWHTVVSLEEGSVLLEVKGGPFNPEAPKYFAPWAPDEMTLESENYLERLRKYFQSI</sequence>
<accession>A0ABR8SAC3</accession>
<dbReference type="NCBIfam" id="TIGR04366">
    <property type="entry name" value="cupin_WbuC"/>
    <property type="match status" value="1"/>
</dbReference>
<protein>
    <submittedName>
        <fullName evidence="2">WbuC family cupin fold metalloprotein</fullName>
    </submittedName>
</protein>
<keyword evidence="3" id="KW-1185">Reference proteome</keyword>
<dbReference type="InterPro" id="IPR027565">
    <property type="entry name" value="Cupin_WbuC"/>
</dbReference>
<dbReference type="Pfam" id="PF19480">
    <property type="entry name" value="DUF6016"/>
    <property type="match status" value="1"/>
</dbReference>
<dbReference type="InterPro" id="IPR011051">
    <property type="entry name" value="RmlC_Cupin_sf"/>
</dbReference>
<dbReference type="Proteomes" id="UP000634919">
    <property type="component" value="Unassembled WGS sequence"/>
</dbReference>
<feature type="domain" description="Cupin fold metalloprotein WbuC cupin" evidence="1">
    <location>
        <begin position="7"/>
        <end position="86"/>
    </location>
</feature>
<dbReference type="SUPFAM" id="SSF51182">
    <property type="entry name" value="RmlC-like cupins"/>
    <property type="match status" value="1"/>
</dbReference>